<dbReference type="Gene3D" id="2.40.160.20">
    <property type="match status" value="1"/>
</dbReference>
<gene>
    <name evidence="4" type="ORF">MESS2_300053</name>
</gene>
<feature type="domain" description="Outer membrane protein beta-barrel" evidence="3">
    <location>
        <begin position="21"/>
        <end position="227"/>
    </location>
</feature>
<name>M5EQF9_9HYPH</name>
<dbReference type="Pfam" id="PF13505">
    <property type="entry name" value="OMP_b-brl"/>
    <property type="match status" value="1"/>
</dbReference>
<dbReference type="Proteomes" id="UP000012062">
    <property type="component" value="Unassembled WGS sequence"/>
</dbReference>
<evidence type="ECO:0000259" key="3">
    <source>
        <dbReference type="Pfam" id="PF13505"/>
    </source>
</evidence>
<dbReference type="SUPFAM" id="SSF56925">
    <property type="entry name" value="OMPA-like"/>
    <property type="match status" value="1"/>
</dbReference>
<comment type="caution">
    <text evidence="4">The sequence shown here is derived from an EMBL/GenBank/DDBJ whole genome shotgun (WGS) entry which is preliminary data.</text>
</comment>
<reference evidence="4 5" key="1">
    <citation type="submission" date="2013-02" db="EMBL/GenBank/DDBJ databases">
        <authorList>
            <person name="Genoscope - CEA"/>
        </authorList>
    </citation>
    <scope>NUCLEOTIDE SEQUENCE [LARGE SCALE GENOMIC DNA]</scope>
    <source>
        <strain evidence="4 5">STM 2683</strain>
    </source>
</reference>
<evidence type="ECO:0000256" key="1">
    <source>
        <dbReference type="ARBA" id="ARBA00022729"/>
    </source>
</evidence>
<keyword evidence="1 2" id="KW-0732">Signal</keyword>
<dbReference type="eggNOG" id="COG3637">
    <property type="taxonomic scope" value="Bacteria"/>
</dbReference>
<feature type="chain" id="PRO_5004066309" description="Outer membrane protein beta-barrel domain-containing protein" evidence="2">
    <location>
        <begin position="24"/>
        <end position="227"/>
    </location>
</feature>
<evidence type="ECO:0000313" key="4">
    <source>
        <dbReference type="EMBL" id="CCV06335.1"/>
    </source>
</evidence>
<proteinExistence type="predicted"/>
<dbReference type="InterPro" id="IPR011250">
    <property type="entry name" value="OMP/PagP_B-barrel"/>
</dbReference>
<dbReference type="EMBL" id="CAUM01000096">
    <property type="protein sequence ID" value="CCV06335.1"/>
    <property type="molecule type" value="Genomic_DNA"/>
</dbReference>
<feature type="signal peptide" evidence="2">
    <location>
        <begin position="1"/>
        <end position="23"/>
    </location>
</feature>
<evidence type="ECO:0000256" key="2">
    <source>
        <dbReference type="SAM" id="SignalP"/>
    </source>
</evidence>
<dbReference type="AlphaFoldDB" id="M5EQF9"/>
<accession>M5EQF9</accession>
<keyword evidence="5" id="KW-1185">Reference proteome</keyword>
<organism evidence="4 5">
    <name type="scientific">Mesorhizobium metallidurans STM 2683</name>
    <dbReference type="NCBI Taxonomy" id="1297569"/>
    <lineage>
        <taxon>Bacteria</taxon>
        <taxon>Pseudomonadati</taxon>
        <taxon>Pseudomonadota</taxon>
        <taxon>Alphaproteobacteria</taxon>
        <taxon>Hyphomicrobiales</taxon>
        <taxon>Phyllobacteriaceae</taxon>
        <taxon>Mesorhizobium</taxon>
    </lineage>
</organism>
<dbReference type="OrthoDB" id="8072983at2"/>
<evidence type="ECO:0000313" key="5">
    <source>
        <dbReference type="Proteomes" id="UP000012062"/>
    </source>
</evidence>
<dbReference type="InterPro" id="IPR027385">
    <property type="entry name" value="Beta-barrel_OMP"/>
</dbReference>
<protein>
    <recommendedName>
        <fullName evidence="3">Outer membrane protein beta-barrel domain-containing protein</fullName>
    </recommendedName>
</protein>
<sequence>MKVRLLAGVSAMALTLGWNSANAADAAIEVPAAQDLWYVTLFGGASFPNDVKTFGVPYNQDFSMDFDTGFVVGGVVGRRLNDVFRLEGELSYARYKADSYVEGPSAWLPADGDLSATYLLANVWADVAHFGDAKLYVGGGIGAAYVTADTTWDGHTYGYGSGGWGFAGQAGAGVTYALAQNIDLDFGYRFKAVSAVDFESSREAVNGVYQNGKLNSHNLQLGVTFKF</sequence>
<dbReference type="STRING" id="1297569.MESS2_300053"/>